<dbReference type="GO" id="GO:0004674">
    <property type="term" value="F:protein serine/threonine kinase activity"/>
    <property type="evidence" value="ECO:0007669"/>
    <property type="project" value="UniProtKB-KW"/>
</dbReference>
<dbReference type="Gene3D" id="3.30.200.20">
    <property type="entry name" value="Phosphorylase Kinase, domain 1"/>
    <property type="match status" value="1"/>
</dbReference>
<name>A0A0K6FT73_9AGAM</name>
<reference evidence="7 8" key="1">
    <citation type="submission" date="2015-07" db="EMBL/GenBank/DDBJ databases">
        <authorList>
            <person name="Noorani M."/>
        </authorList>
    </citation>
    <scope>NUCLEOTIDE SEQUENCE [LARGE SCALE GENOMIC DNA]</scope>
    <source>
        <strain evidence="7">BBA 69670</strain>
    </source>
</reference>
<dbReference type="GO" id="GO:0005524">
    <property type="term" value="F:ATP binding"/>
    <property type="evidence" value="ECO:0007669"/>
    <property type="project" value="UniProtKB-KW"/>
</dbReference>
<evidence type="ECO:0000256" key="3">
    <source>
        <dbReference type="ARBA" id="ARBA00022741"/>
    </source>
</evidence>
<keyword evidence="2" id="KW-0808">Transferase</keyword>
<evidence type="ECO:0000256" key="1">
    <source>
        <dbReference type="ARBA" id="ARBA00022527"/>
    </source>
</evidence>
<dbReference type="Proteomes" id="UP000044841">
    <property type="component" value="Unassembled WGS sequence"/>
</dbReference>
<dbReference type="GO" id="GO:0043484">
    <property type="term" value="P:regulation of RNA splicing"/>
    <property type="evidence" value="ECO:0007669"/>
    <property type="project" value="TreeGrafter"/>
</dbReference>
<dbReference type="InterPro" id="IPR000719">
    <property type="entry name" value="Prot_kinase_dom"/>
</dbReference>
<evidence type="ECO:0000256" key="4">
    <source>
        <dbReference type="ARBA" id="ARBA00022777"/>
    </source>
</evidence>
<evidence type="ECO:0000256" key="5">
    <source>
        <dbReference type="ARBA" id="ARBA00022840"/>
    </source>
</evidence>
<gene>
    <name evidence="7" type="ORF">RSOLAG22IIIB_08335</name>
</gene>
<dbReference type="SUPFAM" id="SSF56112">
    <property type="entry name" value="Protein kinase-like (PK-like)"/>
    <property type="match status" value="1"/>
</dbReference>
<keyword evidence="8" id="KW-1185">Reference proteome</keyword>
<sequence>MRGHSIRTATRLFLTAIKTPTHFQNRTLGTRKLVPTSTQLQRAIYSGGRLDEELVHKFDPAYWYSAEVGQILKDTYKLVAKLGFGNASTVWLAKDITRKTLENGYIAHMSHEDFGPVMPGKVTGPPKVHDFGSTVEIGGKSTPIFTPASHAAPEILLGCENSVETDVWGVGMIAWELLAGSRLLEGVDPEFGIRTKRKHLADIISLLGSPPPR</sequence>
<protein>
    <recommendedName>
        <fullName evidence="6">Protein kinase domain-containing protein</fullName>
    </recommendedName>
</protein>
<keyword evidence="4" id="KW-0418">Kinase</keyword>
<accession>A0A0K6FT73</accession>
<keyword evidence="3" id="KW-0547">Nucleotide-binding</keyword>
<evidence type="ECO:0000259" key="6">
    <source>
        <dbReference type="PROSITE" id="PS50011"/>
    </source>
</evidence>
<dbReference type="InterPro" id="IPR011009">
    <property type="entry name" value="Kinase-like_dom_sf"/>
</dbReference>
<dbReference type="EMBL" id="CYGV01000691">
    <property type="protein sequence ID" value="CUA69209.1"/>
    <property type="molecule type" value="Genomic_DNA"/>
</dbReference>
<dbReference type="InterPro" id="IPR051175">
    <property type="entry name" value="CLK_kinases"/>
</dbReference>
<dbReference type="GO" id="GO:0005634">
    <property type="term" value="C:nucleus"/>
    <property type="evidence" value="ECO:0007669"/>
    <property type="project" value="TreeGrafter"/>
</dbReference>
<evidence type="ECO:0000313" key="7">
    <source>
        <dbReference type="EMBL" id="CUA69209.1"/>
    </source>
</evidence>
<organism evidence="7 8">
    <name type="scientific">Rhizoctonia solani</name>
    <dbReference type="NCBI Taxonomy" id="456999"/>
    <lineage>
        <taxon>Eukaryota</taxon>
        <taxon>Fungi</taxon>
        <taxon>Dikarya</taxon>
        <taxon>Basidiomycota</taxon>
        <taxon>Agaricomycotina</taxon>
        <taxon>Agaricomycetes</taxon>
        <taxon>Cantharellales</taxon>
        <taxon>Ceratobasidiaceae</taxon>
        <taxon>Rhizoctonia</taxon>
    </lineage>
</organism>
<keyword evidence="5" id="KW-0067">ATP-binding</keyword>
<keyword evidence="1" id="KW-0723">Serine/threonine-protein kinase</keyword>
<evidence type="ECO:0000313" key="8">
    <source>
        <dbReference type="Proteomes" id="UP000044841"/>
    </source>
</evidence>
<feature type="domain" description="Protein kinase" evidence="6">
    <location>
        <begin position="1"/>
        <end position="213"/>
    </location>
</feature>
<dbReference type="PANTHER" id="PTHR45646:SF11">
    <property type="entry name" value="SERINE_THREONINE-PROTEIN KINASE DOA"/>
    <property type="match status" value="1"/>
</dbReference>
<proteinExistence type="predicted"/>
<dbReference type="PROSITE" id="PS50011">
    <property type="entry name" value="PROTEIN_KINASE_DOM"/>
    <property type="match status" value="1"/>
</dbReference>
<dbReference type="PANTHER" id="PTHR45646">
    <property type="entry name" value="SERINE/THREONINE-PROTEIN KINASE DOA-RELATED"/>
    <property type="match status" value="1"/>
</dbReference>
<dbReference type="AlphaFoldDB" id="A0A0K6FT73"/>
<dbReference type="Gene3D" id="1.10.510.10">
    <property type="entry name" value="Transferase(Phosphotransferase) domain 1"/>
    <property type="match status" value="1"/>
</dbReference>
<evidence type="ECO:0000256" key="2">
    <source>
        <dbReference type="ARBA" id="ARBA00022679"/>
    </source>
</evidence>